<dbReference type="Pfam" id="PF11804">
    <property type="entry name" value="DUF3325"/>
    <property type="match status" value="1"/>
</dbReference>
<dbReference type="STRING" id="406100.SAMN04488052_103286"/>
<proteinExistence type="predicted"/>
<dbReference type="OrthoDB" id="6009065at2"/>
<dbReference type="Proteomes" id="UP000199657">
    <property type="component" value="Unassembled WGS sequence"/>
</dbReference>
<dbReference type="RefSeq" id="WP_091642667.1">
    <property type="nucleotide sequence ID" value="NZ_FOEG01000003.1"/>
</dbReference>
<sequence length="118" mass="12334">MMTAGLLASALCGTLAGMAGLSLAMPRHHRQCYPGQGAPPPRRQTLLWWGSWAVLAMALALCAHFAGTGTGLVYWFGFLTTAAICVVLLLSYAPARLPVVAGSALLLALVVPVLARFV</sequence>
<evidence type="ECO:0008006" key="4">
    <source>
        <dbReference type="Google" id="ProtNLM"/>
    </source>
</evidence>
<reference evidence="2 3" key="1">
    <citation type="submission" date="2016-10" db="EMBL/GenBank/DDBJ databases">
        <authorList>
            <person name="de Groot N.N."/>
        </authorList>
    </citation>
    <scope>NUCLEOTIDE SEQUENCE [LARGE SCALE GENOMIC DNA]</scope>
    <source>
        <strain evidence="2 3">CGMCC 1.6291</strain>
    </source>
</reference>
<keyword evidence="1" id="KW-0812">Transmembrane</keyword>
<feature type="transmembrane region" description="Helical" evidence="1">
    <location>
        <begin position="48"/>
        <end position="66"/>
    </location>
</feature>
<dbReference type="AlphaFoldDB" id="A0A1H8SY81"/>
<organism evidence="2 3">
    <name type="scientific">Aquisalimonas asiatica</name>
    <dbReference type="NCBI Taxonomy" id="406100"/>
    <lineage>
        <taxon>Bacteria</taxon>
        <taxon>Pseudomonadati</taxon>
        <taxon>Pseudomonadota</taxon>
        <taxon>Gammaproteobacteria</taxon>
        <taxon>Chromatiales</taxon>
        <taxon>Ectothiorhodospiraceae</taxon>
        <taxon>Aquisalimonas</taxon>
    </lineage>
</organism>
<protein>
    <recommendedName>
        <fullName evidence="4">DUF3325 domain-containing protein</fullName>
    </recommendedName>
</protein>
<evidence type="ECO:0000313" key="2">
    <source>
        <dbReference type="EMBL" id="SEO83730.1"/>
    </source>
</evidence>
<dbReference type="InterPro" id="IPR021762">
    <property type="entry name" value="DUF3325"/>
</dbReference>
<feature type="transmembrane region" description="Helical" evidence="1">
    <location>
        <begin position="99"/>
        <end position="117"/>
    </location>
</feature>
<keyword evidence="3" id="KW-1185">Reference proteome</keyword>
<evidence type="ECO:0000313" key="3">
    <source>
        <dbReference type="Proteomes" id="UP000199657"/>
    </source>
</evidence>
<evidence type="ECO:0000256" key="1">
    <source>
        <dbReference type="SAM" id="Phobius"/>
    </source>
</evidence>
<keyword evidence="1" id="KW-0472">Membrane</keyword>
<name>A0A1H8SY81_9GAMM</name>
<accession>A0A1H8SY81</accession>
<keyword evidence="1" id="KW-1133">Transmembrane helix</keyword>
<feature type="transmembrane region" description="Helical" evidence="1">
    <location>
        <begin position="73"/>
        <end position="93"/>
    </location>
</feature>
<dbReference type="EMBL" id="FOEG01000003">
    <property type="protein sequence ID" value="SEO83730.1"/>
    <property type="molecule type" value="Genomic_DNA"/>
</dbReference>
<gene>
    <name evidence="2" type="ORF">SAMN04488052_103286</name>
</gene>